<proteinExistence type="predicted"/>
<evidence type="ECO:0000256" key="1">
    <source>
        <dbReference type="SAM" id="MobiDB-lite"/>
    </source>
</evidence>
<comment type="caution">
    <text evidence="2">The sequence shown here is derived from an EMBL/GenBank/DDBJ whole genome shotgun (WGS) entry which is preliminary data.</text>
</comment>
<dbReference type="EMBL" id="BNDY01000017">
    <property type="protein sequence ID" value="GHI41183.1"/>
    <property type="molecule type" value="Genomic_DNA"/>
</dbReference>
<accession>A0ABQ3QV74</accession>
<dbReference type="InterPro" id="IPR046175">
    <property type="entry name" value="DUF6177"/>
</dbReference>
<evidence type="ECO:0000313" key="2">
    <source>
        <dbReference type="EMBL" id="GHI41183.1"/>
    </source>
</evidence>
<gene>
    <name evidence="2" type="ORF">Sviol_55910</name>
</gene>
<reference evidence="2" key="1">
    <citation type="submission" date="2024-05" db="EMBL/GenBank/DDBJ databases">
        <title>Whole genome shotgun sequence of Streptomyces violascens NBRC 12920.</title>
        <authorList>
            <person name="Komaki H."/>
            <person name="Tamura T."/>
        </authorList>
    </citation>
    <scope>NUCLEOTIDE SEQUENCE</scope>
    <source>
        <strain evidence="2">NBRC 12920</strain>
    </source>
</reference>
<evidence type="ECO:0000313" key="3">
    <source>
        <dbReference type="Proteomes" id="UP001050808"/>
    </source>
</evidence>
<dbReference type="Pfam" id="PF19674">
    <property type="entry name" value="DUF6177"/>
    <property type="match status" value="1"/>
</dbReference>
<dbReference type="Proteomes" id="UP001050808">
    <property type="component" value="Unassembled WGS sequence"/>
</dbReference>
<feature type="region of interest" description="Disordered" evidence="1">
    <location>
        <begin position="399"/>
        <end position="420"/>
    </location>
</feature>
<sequence length="420" mass="44742">MTKDVITVTPAMPDPATLLAGLYASGPDLTVNTLADGAVLQLCTPDGVPLLSIEAPHLVHHPYEARRLLGPQVPLPEGPFWWTEARATGALPEAQRLAASFAGRLTSVLGGAVWPPDTAHTDVVPLPSPLTLPPVLASQPPAVDIQTDRASVVVQDRPVIALTTWLSNALAEAAAQGRALQLVTPPTSRLTLPTRAALAFGPHRWVVQHPETGYYDGLRGARLHWNDGAFTEQRGPDDMPSVAEPFTTTVGAPTPEGERQLALSLRTVHPATADLVLGGALEATWQHLTGAPPTGWGTAEPVNLPWSKRELTELARTRAQRGAPTFFITLGTPEQPAIATTRIVHSPAGIEEHTTLALGYRSDDTLPLEILPELTRHLTARHNLTTMLATHRPARRDLTATPHAEHPPTPVSLSAGPPTA</sequence>
<keyword evidence="3" id="KW-1185">Reference proteome</keyword>
<protein>
    <submittedName>
        <fullName evidence="2">Uncharacterized protein</fullName>
    </submittedName>
</protein>
<name>A0ABQ3QV74_9ACTN</name>
<organism evidence="2 3">
    <name type="scientific">Streptomyces violascens</name>
    <dbReference type="NCBI Taxonomy" id="67381"/>
    <lineage>
        <taxon>Bacteria</taxon>
        <taxon>Bacillati</taxon>
        <taxon>Actinomycetota</taxon>
        <taxon>Actinomycetes</taxon>
        <taxon>Kitasatosporales</taxon>
        <taxon>Streptomycetaceae</taxon>
        <taxon>Streptomyces</taxon>
    </lineage>
</organism>
<dbReference type="RefSeq" id="WP_189970310.1">
    <property type="nucleotide sequence ID" value="NZ_BMUA01000034.1"/>
</dbReference>